<evidence type="ECO:0000259" key="11">
    <source>
        <dbReference type="Pfam" id="PF00288"/>
    </source>
</evidence>
<dbReference type="PANTHER" id="PTHR43527:SF2">
    <property type="entry name" value="4-DIPHOSPHOCYTIDYL-2-C-METHYL-D-ERYTHRITOL KINASE, CHLOROPLASTIC"/>
    <property type="match status" value="1"/>
</dbReference>
<keyword evidence="14" id="KW-1185">Reference proteome</keyword>
<evidence type="ECO:0000259" key="12">
    <source>
        <dbReference type="Pfam" id="PF08544"/>
    </source>
</evidence>
<feature type="domain" description="GHMP kinase N-terminal" evidence="11">
    <location>
        <begin position="89"/>
        <end position="170"/>
    </location>
</feature>
<dbReference type="HAMAP" id="MF_00061">
    <property type="entry name" value="IspE"/>
    <property type="match status" value="1"/>
</dbReference>
<dbReference type="InterPro" id="IPR036554">
    <property type="entry name" value="GHMP_kinase_C_sf"/>
</dbReference>
<organism evidence="13 14">
    <name type="scientific">Limibacillus halophilus</name>
    <dbReference type="NCBI Taxonomy" id="1579333"/>
    <lineage>
        <taxon>Bacteria</taxon>
        <taxon>Pseudomonadati</taxon>
        <taxon>Pseudomonadota</taxon>
        <taxon>Alphaproteobacteria</taxon>
        <taxon>Rhodospirillales</taxon>
        <taxon>Rhodovibrionaceae</taxon>
        <taxon>Limibacillus</taxon>
    </lineage>
</organism>
<keyword evidence="6 10" id="KW-0418">Kinase</keyword>
<comment type="caution">
    <text evidence="13">The sequence shown here is derived from an EMBL/GenBank/DDBJ whole genome shotgun (WGS) entry which is preliminary data.</text>
</comment>
<dbReference type="GO" id="GO:0050515">
    <property type="term" value="F:4-(cytidine 5'-diphospho)-2-C-methyl-D-erythritol kinase activity"/>
    <property type="evidence" value="ECO:0007669"/>
    <property type="project" value="UniProtKB-UniRule"/>
</dbReference>
<reference evidence="13 14" key="1">
    <citation type="submission" date="2020-08" db="EMBL/GenBank/DDBJ databases">
        <title>Genomic Encyclopedia of Type Strains, Phase III (KMG-III): the genomes of soil and plant-associated and newly described type strains.</title>
        <authorList>
            <person name="Whitman W."/>
        </authorList>
    </citation>
    <scope>NUCLEOTIDE SEQUENCE [LARGE SCALE GENOMIC DNA]</scope>
    <source>
        <strain evidence="13 14">CECT 8803</strain>
    </source>
</reference>
<dbReference type="NCBIfam" id="TIGR00154">
    <property type="entry name" value="ispE"/>
    <property type="match status" value="1"/>
</dbReference>
<feature type="binding site" evidence="10">
    <location>
        <begin position="120"/>
        <end position="130"/>
    </location>
    <ligand>
        <name>ATP</name>
        <dbReference type="ChEBI" id="CHEBI:30616"/>
    </ligand>
</feature>
<evidence type="ECO:0000256" key="4">
    <source>
        <dbReference type="ARBA" id="ARBA00022679"/>
    </source>
</evidence>
<evidence type="ECO:0000256" key="2">
    <source>
        <dbReference type="ARBA" id="ARBA00012052"/>
    </source>
</evidence>
<dbReference type="NCBIfam" id="NF011202">
    <property type="entry name" value="PRK14608.1"/>
    <property type="match status" value="1"/>
</dbReference>
<dbReference type="InterPro" id="IPR020568">
    <property type="entry name" value="Ribosomal_Su5_D2-typ_SF"/>
</dbReference>
<dbReference type="InterPro" id="IPR006204">
    <property type="entry name" value="GHMP_kinase_N_dom"/>
</dbReference>
<dbReference type="AlphaFoldDB" id="A0A839SYB1"/>
<keyword evidence="5 10" id="KW-0547">Nucleotide-binding</keyword>
<accession>A0A839SYB1</accession>
<evidence type="ECO:0000256" key="5">
    <source>
        <dbReference type="ARBA" id="ARBA00022741"/>
    </source>
</evidence>
<dbReference type="SUPFAM" id="SSF55060">
    <property type="entry name" value="GHMP Kinase, C-terminal domain"/>
    <property type="match status" value="1"/>
</dbReference>
<dbReference type="InterPro" id="IPR004424">
    <property type="entry name" value="IspE"/>
</dbReference>
<dbReference type="Pfam" id="PF08544">
    <property type="entry name" value="GHMP_kinases_C"/>
    <property type="match status" value="1"/>
</dbReference>
<dbReference type="Pfam" id="PF00288">
    <property type="entry name" value="GHMP_kinases_N"/>
    <property type="match status" value="1"/>
</dbReference>
<dbReference type="SUPFAM" id="SSF54211">
    <property type="entry name" value="Ribosomal protein S5 domain 2-like"/>
    <property type="match status" value="1"/>
</dbReference>
<gene>
    <name evidence="10" type="primary">ispE</name>
    <name evidence="13" type="ORF">FHR98_002318</name>
</gene>
<feature type="domain" description="GHMP kinase C-terminal" evidence="12">
    <location>
        <begin position="239"/>
        <end position="294"/>
    </location>
</feature>
<keyword evidence="4 10" id="KW-0808">Transferase</keyword>
<comment type="pathway">
    <text evidence="10">Isoprenoid biosynthesis; isopentenyl diphosphate biosynthesis via DXP pathway; isopentenyl diphosphate from 1-deoxy-D-xylulose 5-phosphate: step 3/6.</text>
</comment>
<dbReference type="GO" id="GO:0016114">
    <property type="term" value="P:terpenoid biosynthetic process"/>
    <property type="evidence" value="ECO:0007669"/>
    <property type="project" value="UniProtKB-UniRule"/>
</dbReference>
<evidence type="ECO:0000256" key="9">
    <source>
        <dbReference type="ARBA" id="ARBA00032554"/>
    </source>
</evidence>
<dbReference type="Proteomes" id="UP000581135">
    <property type="component" value="Unassembled WGS sequence"/>
</dbReference>
<dbReference type="InterPro" id="IPR013750">
    <property type="entry name" value="GHMP_kinase_C_dom"/>
</dbReference>
<evidence type="ECO:0000256" key="3">
    <source>
        <dbReference type="ARBA" id="ARBA00017473"/>
    </source>
</evidence>
<sequence>MTALPSGSVPAGGKQDCRAGEEAGIVRMAAAKVNLSLQIIGKRPDGYHELESLVVFADFGDRLSFRPSATVSLQVAGPFAAALKDTKENLVLRAAGGLLAGATFEGNPPGAAIRLEKGLPVAAGLGGGSADAAAAIDGLLALWKLPIEPEKLFELARSLGADVPVCLHGQASIMRGVGEVIDPAPELPDFSLLLVNPGAALATPNVFRARQGAFSKVTDWPESFADLKSFVATLEGRPNDLEAAAISLQPSVREVLDRLEALPNCVLARMSGSGASCFGLFATLQEARHGEAALQVARPEWWVRAAACRRQ</sequence>
<comment type="function">
    <text evidence="10">Catalyzes the phosphorylation of the position 2 hydroxy group of 4-diphosphocytidyl-2C-methyl-D-erythritol.</text>
</comment>
<evidence type="ECO:0000256" key="8">
    <source>
        <dbReference type="ARBA" id="ARBA00023229"/>
    </source>
</evidence>
<evidence type="ECO:0000256" key="1">
    <source>
        <dbReference type="ARBA" id="ARBA00009684"/>
    </source>
</evidence>
<evidence type="ECO:0000313" key="14">
    <source>
        <dbReference type="Proteomes" id="UP000581135"/>
    </source>
</evidence>
<dbReference type="GO" id="GO:0019288">
    <property type="term" value="P:isopentenyl diphosphate biosynthetic process, methylerythritol 4-phosphate pathway"/>
    <property type="evidence" value="ECO:0007669"/>
    <property type="project" value="UniProtKB-UniRule"/>
</dbReference>
<dbReference type="EC" id="2.7.1.148" evidence="2 10"/>
<dbReference type="PIRSF" id="PIRSF010376">
    <property type="entry name" value="IspE"/>
    <property type="match status" value="1"/>
</dbReference>
<keyword evidence="7 10" id="KW-0067">ATP-binding</keyword>
<name>A0A839SYB1_9PROT</name>
<evidence type="ECO:0000256" key="7">
    <source>
        <dbReference type="ARBA" id="ARBA00022840"/>
    </source>
</evidence>
<feature type="active site" evidence="10">
    <location>
        <position position="32"/>
    </location>
</feature>
<dbReference type="Gene3D" id="3.30.70.890">
    <property type="entry name" value="GHMP kinase, C-terminal domain"/>
    <property type="match status" value="1"/>
</dbReference>
<dbReference type="UniPathway" id="UPA00056">
    <property type="reaction ID" value="UER00094"/>
</dbReference>
<dbReference type="InterPro" id="IPR014721">
    <property type="entry name" value="Ribsml_uS5_D2-typ_fold_subgr"/>
</dbReference>
<dbReference type="RefSeq" id="WP_246377767.1">
    <property type="nucleotide sequence ID" value="NZ_JACHXA010000006.1"/>
</dbReference>
<keyword evidence="8 10" id="KW-0414">Isoprene biosynthesis</keyword>
<protein>
    <recommendedName>
        <fullName evidence="3 10">4-diphosphocytidyl-2-C-methyl-D-erythritol kinase</fullName>
        <shortName evidence="10">CMK</shortName>
        <ecNumber evidence="2 10">2.7.1.148</ecNumber>
    </recommendedName>
    <alternativeName>
        <fullName evidence="9 10">4-(cytidine-5'-diphospho)-2-C-methyl-D-erythritol kinase</fullName>
    </alternativeName>
</protein>
<dbReference type="Gene3D" id="3.30.230.10">
    <property type="match status" value="1"/>
</dbReference>
<dbReference type="GO" id="GO:0005524">
    <property type="term" value="F:ATP binding"/>
    <property type="evidence" value="ECO:0007669"/>
    <property type="project" value="UniProtKB-UniRule"/>
</dbReference>
<evidence type="ECO:0000256" key="10">
    <source>
        <dbReference type="HAMAP-Rule" id="MF_00061"/>
    </source>
</evidence>
<dbReference type="PANTHER" id="PTHR43527">
    <property type="entry name" value="4-DIPHOSPHOCYTIDYL-2-C-METHYL-D-ERYTHRITOL KINASE, CHLOROPLASTIC"/>
    <property type="match status" value="1"/>
</dbReference>
<comment type="catalytic activity">
    <reaction evidence="10">
        <text>4-CDP-2-C-methyl-D-erythritol + ATP = 4-CDP-2-C-methyl-D-erythritol 2-phosphate + ADP + H(+)</text>
        <dbReference type="Rhea" id="RHEA:18437"/>
        <dbReference type="ChEBI" id="CHEBI:15378"/>
        <dbReference type="ChEBI" id="CHEBI:30616"/>
        <dbReference type="ChEBI" id="CHEBI:57823"/>
        <dbReference type="ChEBI" id="CHEBI:57919"/>
        <dbReference type="ChEBI" id="CHEBI:456216"/>
        <dbReference type="EC" id="2.7.1.148"/>
    </reaction>
</comment>
<dbReference type="EMBL" id="JACHXA010000006">
    <property type="protein sequence ID" value="MBB3066015.1"/>
    <property type="molecule type" value="Genomic_DNA"/>
</dbReference>
<proteinExistence type="inferred from homology"/>
<evidence type="ECO:0000256" key="6">
    <source>
        <dbReference type="ARBA" id="ARBA00022777"/>
    </source>
</evidence>
<feature type="active site" evidence="10">
    <location>
        <position position="162"/>
    </location>
</feature>
<evidence type="ECO:0000313" key="13">
    <source>
        <dbReference type="EMBL" id="MBB3066015.1"/>
    </source>
</evidence>
<comment type="similarity">
    <text evidence="1 10">Belongs to the GHMP kinase family. IspE subfamily.</text>
</comment>